<dbReference type="Proteomes" id="UP000246278">
    <property type="component" value="Unassembled WGS sequence"/>
</dbReference>
<dbReference type="GO" id="GO:0016758">
    <property type="term" value="F:hexosyltransferase activity"/>
    <property type="evidence" value="ECO:0007669"/>
    <property type="project" value="UniProtKB-ARBA"/>
</dbReference>
<reference evidence="3" key="1">
    <citation type="submission" date="2017-10" db="EMBL/GenBank/DDBJ databases">
        <authorList>
            <person name="Gaisin V.A."/>
            <person name="Rysina M.S."/>
            <person name="Grouzdev D.S."/>
        </authorList>
    </citation>
    <scope>NUCLEOTIDE SEQUENCE [LARGE SCALE GENOMIC DNA]</scope>
    <source>
        <strain evidence="3">V1</strain>
    </source>
</reference>
<dbReference type="Gene3D" id="3.90.550.10">
    <property type="entry name" value="Spore Coat Polysaccharide Biosynthesis Protein SpsA, Chain A"/>
    <property type="match status" value="1"/>
</dbReference>
<evidence type="ECO:0000259" key="1">
    <source>
        <dbReference type="Pfam" id="PF00535"/>
    </source>
</evidence>
<proteinExistence type="predicted"/>
<dbReference type="InterPro" id="IPR029044">
    <property type="entry name" value="Nucleotide-diphossugar_trans"/>
</dbReference>
<feature type="domain" description="Glycosyltransferase 2-like" evidence="1">
    <location>
        <begin position="36"/>
        <end position="172"/>
    </location>
</feature>
<gene>
    <name evidence="2" type="ORF">CR164_07455</name>
</gene>
<evidence type="ECO:0000313" key="2">
    <source>
        <dbReference type="EMBL" id="PWW82160.1"/>
    </source>
</evidence>
<protein>
    <recommendedName>
        <fullName evidence="1">Glycosyltransferase 2-like domain-containing protein</fullName>
    </recommendedName>
</protein>
<accession>A0A317T7B3</accession>
<dbReference type="PANTHER" id="PTHR22916:SF3">
    <property type="entry name" value="UDP-GLCNAC:BETAGAL BETA-1,3-N-ACETYLGLUCOSAMINYLTRANSFERASE-LIKE PROTEIN 1"/>
    <property type="match status" value="1"/>
</dbReference>
<keyword evidence="3" id="KW-1185">Reference proteome</keyword>
<dbReference type="EMBL" id="PDNZ01000004">
    <property type="protein sequence ID" value="PWW82160.1"/>
    <property type="molecule type" value="Genomic_DNA"/>
</dbReference>
<dbReference type="OrthoDB" id="9815829at2"/>
<dbReference type="AlphaFoldDB" id="A0A317T7B3"/>
<name>A0A317T7B3_9CHLB</name>
<organism evidence="2 3">
    <name type="scientific">Prosthecochloris marina</name>
    <dbReference type="NCBI Taxonomy" id="2017681"/>
    <lineage>
        <taxon>Bacteria</taxon>
        <taxon>Pseudomonadati</taxon>
        <taxon>Chlorobiota</taxon>
        <taxon>Chlorobiia</taxon>
        <taxon>Chlorobiales</taxon>
        <taxon>Chlorobiaceae</taxon>
        <taxon>Prosthecochloris</taxon>
    </lineage>
</organism>
<sequence>MSGPLRPNVAPHCKPVCGASTMTIDRSEGTKKPVVSIITPVYNRADYLAETIESVLAQTFHNWELLIIDDGSDNDDSRRISEIYCKRDARIRYYYESHGGISAARNHGISRARGKYLALLDSDDRYLPQGLEILVHALQSAAEPVKLVYANFIKYFQAEDRFQPTRVQPPKPRPGLYLQFMVPGGNPVAPSASLAERSVIQDIGGFDSSFDGLEDRELWSRLVRKYEIAHVAQQVAIYRKHSNQITDPKNRAAKRLLNDKQAYTFFSALPLESWFPQAKEPKSQAKALDQLALALLKRSNPPVDTALYLLRLAQLKSPTRQRKIFLADLEAKIPGILREQFCCEERFNIPNV</sequence>
<dbReference type="SUPFAM" id="SSF53448">
    <property type="entry name" value="Nucleotide-diphospho-sugar transferases"/>
    <property type="match status" value="1"/>
</dbReference>
<dbReference type="InterPro" id="IPR001173">
    <property type="entry name" value="Glyco_trans_2-like"/>
</dbReference>
<comment type="caution">
    <text evidence="2">The sequence shown here is derived from an EMBL/GenBank/DDBJ whole genome shotgun (WGS) entry which is preliminary data.</text>
</comment>
<evidence type="ECO:0000313" key="3">
    <source>
        <dbReference type="Proteomes" id="UP000246278"/>
    </source>
</evidence>
<dbReference type="Pfam" id="PF00535">
    <property type="entry name" value="Glycos_transf_2"/>
    <property type="match status" value="1"/>
</dbReference>
<dbReference type="PANTHER" id="PTHR22916">
    <property type="entry name" value="GLYCOSYLTRANSFERASE"/>
    <property type="match status" value="1"/>
</dbReference>